<reference evidence="6" key="1">
    <citation type="submission" date="2017-09" db="EMBL/GenBank/DDBJ databases">
        <title>Depth-based differentiation of microbial function through sediment-hosted aquifers and enrichment of novel symbionts in the deep terrestrial subsurface.</title>
        <authorList>
            <person name="Probst A.J."/>
            <person name="Ladd B."/>
            <person name="Jarett J.K."/>
            <person name="Geller-Mcgrath D.E."/>
            <person name="Sieber C.M.K."/>
            <person name="Emerson J.B."/>
            <person name="Anantharaman K."/>
            <person name="Thomas B.C."/>
            <person name="Malmstrom R."/>
            <person name="Stieglmeier M."/>
            <person name="Klingl A."/>
            <person name="Woyke T."/>
            <person name="Ryan C.M."/>
            <person name="Banfield J.F."/>
        </authorList>
    </citation>
    <scope>NUCLEOTIDE SEQUENCE [LARGE SCALE GENOMIC DNA]</scope>
</reference>
<dbReference type="Gene3D" id="3.50.30.10">
    <property type="entry name" value="Phosphohistidine domain"/>
    <property type="match status" value="1"/>
</dbReference>
<dbReference type="GO" id="GO:0005524">
    <property type="term" value="F:ATP binding"/>
    <property type="evidence" value="ECO:0007669"/>
    <property type="project" value="UniProtKB-KW"/>
</dbReference>
<evidence type="ECO:0000256" key="1">
    <source>
        <dbReference type="ARBA" id="ARBA00007837"/>
    </source>
</evidence>
<name>A0A2M7XHD3_9BACT</name>
<dbReference type="PROSITE" id="PS00370">
    <property type="entry name" value="PEP_ENZYMES_PHOS_SITE"/>
    <property type="match status" value="1"/>
</dbReference>
<dbReference type="PANTHER" id="PTHR43030">
    <property type="entry name" value="PHOSPHOENOLPYRUVATE SYNTHASE"/>
    <property type="match status" value="1"/>
</dbReference>
<comment type="similarity">
    <text evidence="1">Belongs to the PEP-utilizing enzyme family.</text>
</comment>
<evidence type="ECO:0000256" key="3">
    <source>
        <dbReference type="ARBA" id="ARBA00022840"/>
    </source>
</evidence>
<dbReference type="GO" id="GO:0008986">
    <property type="term" value="F:pyruvate, water dikinase activity"/>
    <property type="evidence" value="ECO:0007669"/>
    <property type="project" value="InterPro"/>
</dbReference>
<protein>
    <recommendedName>
        <fullName evidence="4">PEP-utilising enzyme mobile domain-containing protein</fullName>
    </recommendedName>
</protein>
<dbReference type="AlphaFoldDB" id="A0A2M7XHD3"/>
<comment type="caution">
    <text evidence="5">The sequence shown here is derived from an EMBL/GenBank/DDBJ whole genome shotgun (WGS) entry which is preliminary data.</text>
</comment>
<dbReference type="Proteomes" id="UP000229749">
    <property type="component" value="Unassembled WGS sequence"/>
</dbReference>
<evidence type="ECO:0000259" key="4">
    <source>
        <dbReference type="Pfam" id="PF00391"/>
    </source>
</evidence>
<keyword evidence="3" id="KW-0067">ATP-binding</keyword>
<dbReference type="InterPro" id="IPR018274">
    <property type="entry name" value="PEP_util_AS"/>
</dbReference>
<dbReference type="InterPro" id="IPR008279">
    <property type="entry name" value="PEP-util_enz_mobile_dom"/>
</dbReference>
<feature type="domain" description="PEP-utilising enzyme mobile" evidence="4">
    <location>
        <begin position="334"/>
        <end position="402"/>
    </location>
</feature>
<dbReference type="PANTHER" id="PTHR43030:SF1">
    <property type="entry name" value="PHOSPHOENOLPYRUVATE SYNTHASE"/>
    <property type="match status" value="1"/>
</dbReference>
<accession>A0A2M7XHD3</accession>
<dbReference type="InterPro" id="IPR006319">
    <property type="entry name" value="PEP_synth"/>
</dbReference>
<sequence>MRQWQEDERAFDDYFYAFAPQRLLSLSDQELFQEFECYHNLSKKRFTSSSIIDHFALGTDQKIADLLRLEAGPFEKESNFTNVFSIATAPVHQSFINEAEISLLRIAILVQSGKYIDDPDIIDLLTIHKQAFFWTKNNYRKAQVLSLDHFKEEIAAWLRTGVDLKEMLKKIEGTSVANQEAKEQLFASYPLRPILLRLLKISEDFTRWQDERKRATYFSIHLGTMLMSEMAKRRGVDPELTKQMLLEEVGSWFIDNTLGIDELRERQNRCVAFWKEGETRVYTGSEEFDGIHSILLGENKEDDAQDLRGLVACLGRARGTARIVKSVEEISKVQDGDILVAVMTRPDYVVAMKKAAAIVTDEGGITSHAAIVSRELGVPCIIATKKATKIFKDGDFLEVNAHHNWVRKITTI</sequence>
<organism evidence="5 6">
    <name type="scientific">Candidatus Uhrbacteria bacterium CG_4_9_14_3_um_filter_36_7</name>
    <dbReference type="NCBI Taxonomy" id="1975033"/>
    <lineage>
        <taxon>Bacteria</taxon>
        <taxon>Candidatus Uhriibacteriota</taxon>
    </lineage>
</organism>
<gene>
    <name evidence="5" type="ORF">CO172_02315</name>
</gene>
<dbReference type="InterPro" id="IPR036637">
    <property type="entry name" value="Phosphohistidine_dom_sf"/>
</dbReference>
<evidence type="ECO:0000256" key="2">
    <source>
        <dbReference type="ARBA" id="ARBA00022741"/>
    </source>
</evidence>
<keyword evidence="2" id="KW-0547">Nucleotide-binding</keyword>
<evidence type="ECO:0000313" key="6">
    <source>
        <dbReference type="Proteomes" id="UP000229749"/>
    </source>
</evidence>
<dbReference type="EMBL" id="PFWS01000034">
    <property type="protein sequence ID" value="PJA47283.1"/>
    <property type="molecule type" value="Genomic_DNA"/>
</dbReference>
<evidence type="ECO:0000313" key="5">
    <source>
        <dbReference type="EMBL" id="PJA47283.1"/>
    </source>
</evidence>
<proteinExistence type="inferred from homology"/>
<dbReference type="Pfam" id="PF00391">
    <property type="entry name" value="PEP-utilizers"/>
    <property type="match status" value="1"/>
</dbReference>
<dbReference type="SUPFAM" id="SSF52009">
    <property type="entry name" value="Phosphohistidine domain"/>
    <property type="match status" value="1"/>
</dbReference>